<dbReference type="EMBL" id="BTSY01000003">
    <property type="protein sequence ID" value="GMT19880.1"/>
    <property type="molecule type" value="Genomic_DNA"/>
</dbReference>
<comment type="caution">
    <text evidence="1">The sequence shown here is derived from an EMBL/GenBank/DDBJ whole genome shotgun (WGS) entry which is preliminary data.</text>
</comment>
<feature type="non-terminal residue" evidence="1">
    <location>
        <position position="1"/>
    </location>
</feature>
<sequence length="103" mass="11933">FRARHLLLIAAGENHPLIKIFEVILYLCFFLFQEFDLACKFIQSADFCLVYNSQFILSQSALLNHVMARAHACRGDFRTALVAEKETFTVYKSIFGDDHEKVR</sequence>
<evidence type="ECO:0000313" key="2">
    <source>
        <dbReference type="Proteomes" id="UP001432322"/>
    </source>
</evidence>
<dbReference type="AlphaFoldDB" id="A0AAV5VJP2"/>
<feature type="non-terminal residue" evidence="1">
    <location>
        <position position="103"/>
    </location>
</feature>
<proteinExistence type="predicted"/>
<reference evidence="1" key="1">
    <citation type="submission" date="2023-10" db="EMBL/GenBank/DDBJ databases">
        <title>Genome assembly of Pristionchus species.</title>
        <authorList>
            <person name="Yoshida K."/>
            <person name="Sommer R.J."/>
        </authorList>
    </citation>
    <scope>NUCLEOTIDE SEQUENCE</scope>
    <source>
        <strain evidence="1">RS5133</strain>
    </source>
</reference>
<dbReference type="Proteomes" id="UP001432322">
    <property type="component" value="Unassembled WGS sequence"/>
</dbReference>
<protein>
    <submittedName>
        <fullName evidence="1">Uncharacterized protein</fullName>
    </submittedName>
</protein>
<evidence type="ECO:0000313" key="1">
    <source>
        <dbReference type="EMBL" id="GMT19880.1"/>
    </source>
</evidence>
<accession>A0AAV5VJP2</accession>
<organism evidence="1 2">
    <name type="scientific">Pristionchus fissidentatus</name>
    <dbReference type="NCBI Taxonomy" id="1538716"/>
    <lineage>
        <taxon>Eukaryota</taxon>
        <taxon>Metazoa</taxon>
        <taxon>Ecdysozoa</taxon>
        <taxon>Nematoda</taxon>
        <taxon>Chromadorea</taxon>
        <taxon>Rhabditida</taxon>
        <taxon>Rhabditina</taxon>
        <taxon>Diplogasteromorpha</taxon>
        <taxon>Diplogasteroidea</taxon>
        <taxon>Neodiplogasteridae</taxon>
        <taxon>Pristionchus</taxon>
    </lineage>
</organism>
<gene>
    <name evidence="1" type="ORF">PFISCL1PPCAC_11177</name>
</gene>
<name>A0AAV5VJP2_9BILA</name>
<keyword evidence="2" id="KW-1185">Reference proteome</keyword>